<dbReference type="SMART" id="SM00895">
    <property type="entry name" value="FCD"/>
    <property type="match status" value="1"/>
</dbReference>
<dbReference type="SUPFAM" id="SSF48008">
    <property type="entry name" value="GntR ligand-binding domain-like"/>
    <property type="match status" value="1"/>
</dbReference>
<dbReference type="Pfam" id="PF07729">
    <property type="entry name" value="FCD"/>
    <property type="match status" value="1"/>
</dbReference>
<dbReference type="InterPro" id="IPR000524">
    <property type="entry name" value="Tscrpt_reg_HTH_GntR"/>
</dbReference>
<dbReference type="PANTHER" id="PTHR43537">
    <property type="entry name" value="TRANSCRIPTIONAL REGULATOR, GNTR FAMILY"/>
    <property type="match status" value="1"/>
</dbReference>
<keyword evidence="6" id="KW-1185">Reference proteome</keyword>
<dbReference type="Pfam" id="PF00392">
    <property type="entry name" value="GntR"/>
    <property type="match status" value="1"/>
</dbReference>
<dbReference type="InterPro" id="IPR036388">
    <property type="entry name" value="WH-like_DNA-bd_sf"/>
</dbReference>
<evidence type="ECO:0000313" key="6">
    <source>
        <dbReference type="Proteomes" id="UP000298049"/>
    </source>
</evidence>
<dbReference type="CDD" id="cd07377">
    <property type="entry name" value="WHTH_GntR"/>
    <property type="match status" value="1"/>
</dbReference>
<protein>
    <submittedName>
        <fullName evidence="5">GntR family transcriptional regulator</fullName>
    </submittedName>
</protein>
<dbReference type="GO" id="GO:0003700">
    <property type="term" value="F:DNA-binding transcription factor activity"/>
    <property type="evidence" value="ECO:0007669"/>
    <property type="project" value="InterPro"/>
</dbReference>
<dbReference type="Proteomes" id="UP000298049">
    <property type="component" value="Chromosome"/>
</dbReference>
<dbReference type="Gene3D" id="1.10.10.10">
    <property type="entry name" value="Winged helix-like DNA-binding domain superfamily/Winged helix DNA-binding domain"/>
    <property type="match status" value="1"/>
</dbReference>
<dbReference type="GO" id="GO:0043565">
    <property type="term" value="F:sequence-specific DNA binding"/>
    <property type="evidence" value="ECO:0007669"/>
    <property type="project" value="InterPro"/>
</dbReference>
<accession>A0A4P7XLL4</accession>
<evidence type="ECO:0000259" key="4">
    <source>
        <dbReference type="PROSITE" id="PS50949"/>
    </source>
</evidence>
<dbReference type="SUPFAM" id="SSF46785">
    <property type="entry name" value="Winged helix' DNA-binding domain"/>
    <property type="match status" value="1"/>
</dbReference>
<dbReference type="RefSeq" id="WP_136550154.1">
    <property type="nucleotide sequence ID" value="NZ_CP031093.1"/>
</dbReference>
<evidence type="ECO:0000256" key="3">
    <source>
        <dbReference type="ARBA" id="ARBA00023163"/>
    </source>
</evidence>
<dbReference type="PANTHER" id="PTHR43537:SF45">
    <property type="entry name" value="GNTR FAMILY REGULATORY PROTEIN"/>
    <property type="match status" value="1"/>
</dbReference>
<dbReference type="SMART" id="SM00345">
    <property type="entry name" value="HTH_GNTR"/>
    <property type="match status" value="1"/>
</dbReference>
<dbReference type="Gene3D" id="1.20.120.530">
    <property type="entry name" value="GntR ligand-binding domain-like"/>
    <property type="match status" value="1"/>
</dbReference>
<reference evidence="5 6" key="1">
    <citation type="submission" date="2018-07" db="EMBL/GenBank/DDBJ databases">
        <title>Marsedoiliclastica nanhaica gen. nov. sp. nov., a novel marine hydrocarbonoclastic bacterium isolated from an in-situ enriched hydrocarbon-degrading consortium in deep-sea sediment.</title>
        <authorList>
            <person name="Dong C."/>
            <person name="Ma T."/>
            <person name="Liu R."/>
            <person name="Shao Z."/>
        </authorList>
    </citation>
    <scope>NUCLEOTIDE SEQUENCE [LARGE SCALE GENOMIC DNA]</scope>
    <source>
        <strain evidence="6">soil36-7</strain>
    </source>
</reference>
<dbReference type="EMBL" id="CP031093">
    <property type="protein sequence ID" value="QCF27444.1"/>
    <property type="molecule type" value="Genomic_DNA"/>
</dbReference>
<evidence type="ECO:0000256" key="1">
    <source>
        <dbReference type="ARBA" id="ARBA00023015"/>
    </source>
</evidence>
<feature type="domain" description="HTH gntR-type" evidence="4">
    <location>
        <begin position="7"/>
        <end position="74"/>
    </location>
</feature>
<dbReference type="InterPro" id="IPR036390">
    <property type="entry name" value="WH_DNA-bd_sf"/>
</dbReference>
<dbReference type="PRINTS" id="PR00033">
    <property type="entry name" value="HTHASNC"/>
</dbReference>
<keyword evidence="1" id="KW-0805">Transcription regulation</keyword>
<keyword evidence="2" id="KW-0238">DNA-binding</keyword>
<proteinExistence type="predicted"/>
<dbReference type="InterPro" id="IPR011711">
    <property type="entry name" value="GntR_C"/>
</dbReference>
<sequence length="229" mass="26587">MATSTRKWTTDRIYHELRQGIMNLELYPGSRITETELAQRFGVSRTPVREALQRLAVEGYLTIRPKHGCYIRPLDVFELAEYYDVRVGLELEGLALMARRIPYRGIAQLAEDWDPDRAGFGLEGTEQFKDAEEEFHIRLAELSGNPVLVQYLRDINDHIRIVRRLGLPDPESVMRTYREHHEVCQRILANDLEGAASLLRDHVHESQAKSREVTLAQLELRRRERVLEG</sequence>
<dbReference type="PROSITE" id="PS50949">
    <property type="entry name" value="HTH_GNTR"/>
    <property type="match status" value="1"/>
</dbReference>
<dbReference type="InterPro" id="IPR008920">
    <property type="entry name" value="TF_FadR/GntR_C"/>
</dbReference>
<gene>
    <name evidence="5" type="ORF">soil367_16770</name>
</gene>
<evidence type="ECO:0000313" key="5">
    <source>
        <dbReference type="EMBL" id="QCF27444.1"/>
    </source>
</evidence>
<keyword evidence="3" id="KW-0804">Transcription</keyword>
<dbReference type="InterPro" id="IPR000485">
    <property type="entry name" value="AsnC-type_HTH_dom"/>
</dbReference>
<dbReference type="PRINTS" id="PR00035">
    <property type="entry name" value="HTHGNTR"/>
</dbReference>
<dbReference type="OrthoDB" id="9799812at2"/>
<evidence type="ECO:0000256" key="2">
    <source>
        <dbReference type="ARBA" id="ARBA00023125"/>
    </source>
</evidence>
<dbReference type="AlphaFoldDB" id="A0A4P7XLL4"/>
<organism evidence="5 6">
    <name type="scientific">Hydrocarboniclastica marina</name>
    <dbReference type="NCBI Taxonomy" id="2259620"/>
    <lineage>
        <taxon>Bacteria</taxon>
        <taxon>Pseudomonadati</taxon>
        <taxon>Pseudomonadota</taxon>
        <taxon>Gammaproteobacteria</taxon>
        <taxon>Alteromonadales</taxon>
        <taxon>Alteromonadaceae</taxon>
        <taxon>Hydrocarboniclastica</taxon>
    </lineage>
</organism>
<name>A0A4P7XLL4_9ALTE</name>
<dbReference type="KEGG" id="hmi:soil367_16770"/>